<proteinExistence type="predicted"/>
<keyword evidence="1" id="KW-0813">Transport</keyword>
<evidence type="ECO:0000256" key="1">
    <source>
        <dbReference type="ARBA" id="ARBA00022448"/>
    </source>
</evidence>
<accession>A0A3B7MTM3</accession>
<gene>
    <name evidence="6" type="ORF">D3H65_29435</name>
</gene>
<feature type="signal peptide" evidence="4">
    <location>
        <begin position="1"/>
        <end position="25"/>
    </location>
</feature>
<dbReference type="SUPFAM" id="SSF49464">
    <property type="entry name" value="Carboxypeptidase regulatory domain-like"/>
    <property type="match status" value="1"/>
</dbReference>
<dbReference type="Pfam" id="PF07660">
    <property type="entry name" value="STN"/>
    <property type="match status" value="1"/>
</dbReference>
<name>A0A3B7MTM3_9BACT</name>
<evidence type="ECO:0000259" key="5">
    <source>
        <dbReference type="Pfam" id="PF07660"/>
    </source>
</evidence>
<dbReference type="GO" id="GO:0019867">
    <property type="term" value="C:outer membrane"/>
    <property type="evidence" value="ECO:0007669"/>
    <property type="project" value="InterPro"/>
</dbReference>
<keyword evidence="7" id="KW-1185">Reference proteome</keyword>
<dbReference type="RefSeq" id="WP_119053735.1">
    <property type="nucleotide sequence ID" value="NZ_CP032157.1"/>
</dbReference>
<feature type="chain" id="PRO_5017538826" description="Secretin/TonB short N-terminal domain-containing protein" evidence="4">
    <location>
        <begin position="26"/>
        <end position="624"/>
    </location>
</feature>
<dbReference type="EMBL" id="CP032157">
    <property type="protein sequence ID" value="AXY77862.1"/>
    <property type="molecule type" value="Genomic_DNA"/>
</dbReference>
<evidence type="ECO:0000256" key="3">
    <source>
        <dbReference type="ARBA" id="ARBA00023237"/>
    </source>
</evidence>
<evidence type="ECO:0000313" key="7">
    <source>
        <dbReference type="Proteomes" id="UP000263900"/>
    </source>
</evidence>
<organism evidence="6 7">
    <name type="scientific">Paraflavitalea soli</name>
    <dbReference type="NCBI Taxonomy" id="2315862"/>
    <lineage>
        <taxon>Bacteria</taxon>
        <taxon>Pseudomonadati</taxon>
        <taxon>Bacteroidota</taxon>
        <taxon>Chitinophagia</taxon>
        <taxon>Chitinophagales</taxon>
        <taxon>Chitinophagaceae</taxon>
        <taxon>Paraflavitalea</taxon>
    </lineage>
</organism>
<evidence type="ECO:0000256" key="4">
    <source>
        <dbReference type="SAM" id="SignalP"/>
    </source>
</evidence>
<dbReference type="Gene3D" id="2.60.40.1120">
    <property type="entry name" value="Carboxypeptidase-like, regulatory domain"/>
    <property type="match status" value="1"/>
</dbReference>
<dbReference type="InterPro" id="IPR011662">
    <property type="entry name" value="Secretin/TonB_short_N"/>
</dbReference>
<reference evidence="6 7" key="1">
    <citation type="submission" date="2018-09" db="EMBL/GenBank/DDBJ databases">
        <title>Genome sequencing of strain 6GH32-13.</title>
        <authorList>
            <person name="Weon H.-Y."/>
            <person name="Heo J."/>
            <person name="Kwon S.-W."/>
        </authorList>
    </citation>
    <scope>NUCLEOTIDE SEQUENCE [LARGE SCALE GENOMIC DNA]</scope>
    <source>
        <strain evidence="6 7">5GH32-13</strain>
    </source>
</reference>
<evidence type="ECO:0000256" key="2">
    <source>
        <dbReference type="ARBA" id="ARBA00023136"/>
    </source>
</evidence>
<keyword evidence="3" id="KW-0998">Cell outer membrane</keyword>
<feature type="domain" description="Secretin/TonB short N-terminal" evidence="5">
    <location>
        <begin position="57"/>
        <end position="105"/>
    </location>
</feature>
<dbReference type="OrthoDB" id="5505971at2"/>
<dbReference type="Proteomes" id="UP000263900">
    <property type="component" value="Chromosome"/>
</dbReference>
<sequence length="624" mass="69008">MKQSAGLVRAVLLSTLLLFSLAASAQSVLGRTVSIDVSLQQLDQVLEILSNKGNFYFSYNSNIIKRDSLVTLKVYNKTVKQVLDLLFAEGYEYRESGNYIILRKAPIKLSVVTTHTASDEKIYFVSGYILDDQTGETISNASIYEKNQLASAISNKEGYFKLKLKSRYDKAALTVSKDLYEDTTIIIQPKYNQQLSIAIMPVEISDKTITITPYTFDAPDSIVIAVRKADSTHWLYTYRKTDSAMVEKTKAGQWFLSAWQKAQTINLKKFFVMRPYQLSLLPGLSTNGPLNSQVINHISLNIWGGYSGGVKGVELAGWFNIDKKDVKWVQAAGWFNVVGGQVDGVQLAGIHNTVMDSVTGVQAAGISNFVKRQFVGAQLSGIYNHVGGSMNGLQAAGIGNYANNNTTGAQLAGILNVNRRRMNGAQIAGILNVNFQEVKGAQIAGVINYTKKLSGVQIGLINIADTSDGYSIGLINIIFKGYHKLSLYGNEVFPLNAAFKTGNSKLYSILLAGVEPTKDDKAYTFGYGLGREFYLNKRWGANAEISTQQVYLGSWDNINVLNRLEMHLHFKLNKYFSLFMGPSVSLYYSDQKEKIEGFKQNIRSLSSGEHVKIWSGFTAGINIF</sequence>
<keyword evidence="2" id="KW-0472">Membrane</keyword>
<keyword evidence="4" id="KW-0732">Signal</keyword>
<protein>
    <recommendedName>
        <fullName evidence="5">Secretin/TonB short N-terminal domain-containing protein</fullName>
    </recommendedName>
</protein>
<dbReference type="AlphaFoldDB" id="A0A3B7MTM3"/>
<dbReference type="KEGG" id="pseg:D3H65_29435"/>
<dbReference type="Pfam" id="PF13715">
    <property type="entry name" value="CarbopepD_reg_2"/>
    <property type="match status" value="1"/>
</dbReference>
<evidence type="ECO:0000313" key="6">
    <source>
        <dbReference type="EMBL" id="AXY77862.1"/>
    </source>
</evidence>
<dbReference type="InterPro" id="IPR008969">
    <property type="entry name" value="CarboxyPept-like_regulatory"/>
</dbReference>